<keyword evidence="6" id="KW-0378">Hydrolase</keyword>
<accession>A0A7K4BYS8</accession>
<dbReference type="Gene3D" id="2.30.250.10">
    <property type="entry name" value="Aminopeptidase i, Domain 2"/>
    <property type="match status" value="1"/>
</dbReference>
<dbReference type="AlphaFoldDB" id="A0A7K4BYS8"/>
<dbReference type="Gene3D" id="3.40.630.10">
    <property type="entry name" value="Zn peptidases"/>
    <property type="match status" value="1"/>
</dbReference>
<evidence type="ECO:0000256" key="8">
    <source>
        <dbReference type="ARBA" id="ARBA00023049"/>
    </source>
</evidence>
<feature type="region of interest" description="Disordered" evidence="9">
    <location>
        <begin position="1"/>
        <end position="20"/>
    </location>
</feature>
<feature type="compositionally biased region" description="Basic and acidic residues" evidence="9">
    <location>
        <begin position="10"/>
        <end position="20"/>
    </location>
</feature>
<evidence type="ECO:0000313" key="10">
    <source>
        <dbReference type="EMBL" id="NMA44355.1"/>
    </source>
</evidence>
<dbReference type="SUPFAM" id="SSF53187">
    <property type="entry name" value="Zn-dependent exopeptidases"/>
    <property type="match status" value="1"/>
</dbReference>
<name>A0A7K4BYS8_9ARCH</name>
<comment type="similarity">
    <text evidence="2">Belongs to the peptidase M18 family.</text>
</comment>
<dbReference type="Proteomes" id="UP000526302">
    <property type="component" value="Unassembled WGS sequence"/>
</dbReference>
<evidence type="ECO:0000256" key="6">
    <source>
        <dbReference type="ARBA" id="ARBA00022801"/>
    </source>
</evidence>
<sequence>MVAKIKKEKKKNEEKNEKSKIEKELFLEKKNAWELLENEKKEAFALAKEYKKFIDENKTEREIVRTVESMAKKNGYVNLKDATPTTKKIYATNHEKNILLVDLSGGNLKQGARIIGSHIDILRLDFKLNPIYESESFALINTHYYGGIKKYHWLNTPLSIHGVVFDKNGKKIEIVYGEEEEEAVFVISDLLPHLEGREGYDKPARNIIQGEEMDALAGSIPINDKKVKEKIKATFLKIMNEKYGITERDFVSAELALYPSMKARDVGIDGGLMGAPGHDDRVCSYLAVKTILESSNKKTKPAIVLLVDKEEIGSVGNTSMDSLFFENTLEKIIKLRKENTTAREVLENSKAISADVTSGSDPKYMDKMDPMNANKLGYGVAMEKYTGSGGKYHGSDANAEYVSWIRTMLEENNIPWQYGELGKVDQGGGGTIAYILAKYNMNIVDMGTPVLAMHSPFEIISKIDLLCTKKAYAAFFEKK</sequence>
<dbReference type="PANTHER" id="PTHR28570:SF2">
    <property type="entry name" value="M18 FAMILY AMINOPEPTIDASE 1-RELATED"/>
    <property type="match status" value="1"/>
</dbReference>
<keyword evidence="4" id="KW-0645">Protease</keyword>
<gene>
    <name evidence="10" type="ORF">GX950_00890</name>
</gene>
<dbReference type="PANTHER" id="PTHR28570">
    <property type="entry name" value="ASPARTYL AMINOPEPTIDASE"/>
    <property type="match status" value="1"/>
</dbReference>
<evidence type="ECO:0000256" key="9">
    <source>
        <dbReference type="SAM" id="MobiDB-lite"/>
    </source>
</evidence>
<evidence type="ECO:0000256" key="7">
    <source>
        <dbReference type="ARBA" id="ARBA00022833"/>
    </source>
</evidence>
<keyword evidence="5" id="KW-0479">Metal-binding</keyword>
<evidence type="ECO:0000256" key="4">
    <source>
        <dbReference type="ARBA" id="ARBA00022670"/>
    </source>
</evidence>
<keyword evidence="7" id="KW-0862">Zinc</keyword>
<dbReference type="PRINTS" id="PR00932">
    <property type="entry name" value="AMINO1PTASE"/>
</dbReference>
<dbReference type="SUPFAM" id="SSF101821">
    <property type="entry name" value="Aminopeptidase/glucanase lid domain"/>
    <property type="match status" value="1"/>
</dbReference>
<evidence type="ECO:0000313" key="11">
    <source>
        <dbReference type="Proteomes" id="UP000526302"/>
    </source>
</evidence>
<proteinExistence type="inferred from homology"/>
<dbReference type="EMBL" id="JAAZKV010000007">
    <property type="protein sequence ID" value="NMA44355.1"/>
    <property type="molecule type" value="Genomic_DNA"/>
</dbReference>
<keyword evidence="8" id="KW-0482">Metalloprotease</keyword>
<keyword evidence="3 10" id="KW-0031">Aminopeptidase</keyword>
<dbReference type="GO" id="GO:0008237">
    <property type="term" value="F:metallopeptidase activity"/>
    <property type="evidence" value="ECO:0007669"/>
    <property type="project" value="UniProtKB-KW"/>
</dbReference>
<dbReference type="NCBIfam" id="NF002600">
    <property type="entry name" value="PRK02256.1"/>
    <property type="match status" value="1"/>
</dbReference>
<evidence type="ECO:0000256" key="2">
    <source>
        <dbReference type="ARBA" id="ARBA00008290"/>
    </source>
</evidence>
<organism evidence="10 11">
    <name type="scientific">Candidatus Iainarchaeum sp</name>
    <dbReference type="NCBI Taxonomy" id="3101447"/>
    <lineage>
        <taxon>Archaea</taxon>
        <taxon>Candidatus Iainarchaeota</taxon>
        <taxon>Candidatus Iainarchaeia</taxon>
        <taxon>Candidatus Iainarchaeales</taxon>
        <taxon>Candidatus Iainarchaeaceae</taxon>
        <taxon>Candidatus Iainarchaeum</taxon>
    </lineage>
</organism>
<dbReference type="InterPro" id="IPR001948">
    <property type="entry name" value="Peptidase_M18"/>
</dbReference>
<evidence type="ECO:0000256" key="3">
    <source>
        <dbReference type="ARBA" id="ARBA00022438"/>
    </source>
</evidence>
<dbReference type="GO" id="GO:0006508">
    <property type="term" value="P:proteolysis"/>
    <property type="evidence" value="ECO:0007669"/>
    <property type="project" value="UniProtKB-KW"/>
</dbReference>
<evidence type="ECO:0000256" key="1">
    <source>
        <dbReference type="ARBA" id="ARBA00001947"/>
    </source>
</evidence>
<dbReference type="GO" id="GO:0004177">
    <property type="term" value="F:aminopeptidase activity"/>
    <property type="evidence" value="ECO:0007669"/>
    <property type="project" value="UniProtKB-KW"/>
</dbReference>
<evidence type="ECO:0000256" key="5">
    <source>
        <dbReference type="ARBA" id="ARBA00022723"/>
    </source>
</evidence>
<comment type="cofactor">
    <cofactor evidence="1">
        <name>Zn(2+)</name>
        <dbReference type="ChEBI" id="CHEBI:29105"/>
    </cofactor>
</comment>
<dbReference type="GO" id="GO:0008270">
    <property type="term" value="F:zinc ion binding"/>
    <property type="evidence" value="ECO:0007669"/>
    <property type="project" value="InterPro"/>
</dbReference>
<dbReference type="GO" id="GO:0005737">
    <property type="term" value="C:cytoplasm"/>
    <property type="evidence" value="ECO:0007669"/>
    <property type="project" value="UniProtKB-ARBA"/>
</dbReference>
<dbReference type="InterPro" id="IPR023358">
    <property type="entry name" value="Peptidase_M18_dom2"/>
</dbReference>
<comment type="caution">
    <text evidence="10">The sequence shown here is derived from an EMBL/GenBank/DDBJ whole genome shotgun (WGS) entry which is preliminary data.</text>
</comment>
<dbReference type="Pfam" id="PF02127">
    <property type="entry name" value="Peptidase_M18"/>
    <property type="match status" value="1"/>
</dbReference>
<protein>
    <submittedName>
        <fullName evidence="10">Aminopeptidase</fullName>
    </submittedName>
</protein>
<reference evidence="10 11" key="1">
    <citation type="journal article" date="2020" name="Biotechnol. Biofuels">
        <title>New insights from the biogas microbiome by comprehensive genome-resolved metagenomics of nearly 1600 species originating from multiple anaerobic digesters.</title>
        <authorList>
            <person name="Campanaro S."/>
            <person name="Treu L."/>
            <person name="Rodriguez-R L.M."/>
            <person name="Kovalovszki A."/>
            <person name="Ziels R.M."/>
            <person name="Maus I."/>
            <person name="Zhu X."/>
            <person name="Kougias P.G."/>
            <person name="Basile A."/>
            <person name="Luo G."/>
            <person name="Schluter A."/>
            <person name="Konstantinidis K.T."/>
            <person name="Angelidaki I."/>
        </authorList>
    </citation>
    <scope>NUCLEOTIDE SEQUENCE [LARGE SCALE GENOMIC DNA]</scope>
    <source>
        <strain evidence="10">AS22ysBPME_79</strain>
    </source>
</reference>